<keyword evidence="3 6" id="KW-0479">Metal-binding</keyword>
<comment type="function">
    <text evidence="6">Part of an energy-coupled inorganic carbon pump.</text>
</comment>
<dbReference type="Proteomes" id="UP000228948">
    <property type="component" value="Chromosome"/>
</dbReference>
<keyword evidence="2 6" id="KW-1003">Cell membrane</keyword>
<keyword evidence="4 6" id="KW-0862">Zinc</keyword>
<evidence type="ECO:0000256" key="3">
    <source>
        <dbReference type="ARBA" id="ARBA00022723"/>
    </source>
</evidence>
<sequence>MNPVKLPTHASLDTPFLAIIEAARRAARLIPPAFPLSATVAVNPYLGHVTEDLAQVGAQLARAGGVRVTLPRAAFRGAYASGKMIRDDLCAALDLRPGLTLEALEEGLATDRPDPRPLPTVAQLAASVSGRDWPEIVAARIGAWAAGYFDQGQALWPAPQGRSAYDAWRAFASQDLTPEIMGLRGFCNLVADAPDTAPLALLRAAEQLGLSAAGAESAAHRWLLELGGWSQVARWKLWQAELDGQSDDTVTDFLALRMIWDAALLAQYHDQIADKWQQVVAEHARPATADRDLEIDVTLQLAIELAHQRELQQKLSQPVRSVQPARPSLQAAFCIDVRSERFRRALESCDADIQTLGFAGFFGLPLAHIPLGACGHDAHLPVLLTPSLNSSPDTDPRTSHVAQITARAWRAWGRFKLAAVSSFAFVEATGPLYLGKIIRDSLGLHGQTAAEPAPRIAGLDPAQRAELAGKVLRAMGLTQGFARVVLLVGHGAHVTNNPHHSALQCGACGGHSGEVSARALAEVLNDAAVRQLLVHQGICIPEDTRFLGALHDTTTDNVTMFGGLSGNEAEIRRWLDQASAMARAERAASLPHAGQGGCNLPARALDWAEIRPEWGLAGCAAFLAAPRAASRGCDLGGRAFLHDYDWTRDEGFGVLELILTAPVVVASWISLQYFGSVTAPQAFGAGNKALHNVVGGFGVFEGNGHAPRTGLAWQSVHDGQRPMHDPLRLSVIVRAPAGAISDILGRYPQVQALFDNGWLHLIRMDDAGQLVQRYHCGDWLDMSGEGAVGTAQRARSVSM</sequence>
<keyword evidence="5 6" id="KW-0472">Membrane</keyword>
<feature type="binding site" evidence="6">
    <location>
        <position position="490"/>
    </location>
    <ligand>
        <name>Zn(2+)</name>
        <dbReference type="ChEBI" id="CHEBI:29105"/>
    </ligand>
</feature>
<feature type="binding site" evidence="6">
    <location>
        <position position="334"/>
    </location>
    <ligand>
        <name>Zn(2+)</name>
        <dbReference type="ChEBI" id="CHEBI:29105"/>
    </ligand>
</feature>
<protein>
    <recommendedName>
        <fullName evidence="6">Probable inorganic carbon transporter subunit DabA</fullName>
    </recommendedName>
</protein>
<feature type="binding site" evidence="6">
    <location>
        <position position="336"/>
    </location>
    <ligand>
        <name>Zn(2+)</name>
        <dbReference type="ChEBI" id="CHEBI:29105"/>
    </ligand>
</feature>
<evidence type="ECO:0000256" key="6">
    <source>
        <dbReference type="HAMAP-Rule" id="MF_01871"/>
    </source>
</evidence>
<evidence type="ECO:0000256" key="1">
    <source>
        <dbReference type="ARBA" id="ARBA00022448"/>
    </source>
</evidence>
<dbReference type="PANTHER" id="PTHR38344:SF1">
    <property type="entry name" value="INORGANIC CARBON TRANSPORTER SUBUNIT DABA-RELATED"/>
    <property type="match status" value="1"/>
</dbReference>
<evidence type="ECO:0000256" key="5">
    <source>
        <dbReference type="ARBA" id="ARBA00023136"/>
    </source>
</evidence>
<dbReference type="GO" id="GO:0008270">
    <property type="term" value="F:zinc ion binding"/>
    <property type="evidence" value="ECO:0007669"/>
    <property type="project" value="UniProtKB-UniRule"/>
</dbReference>
<comment type="subcellular location">
    <subcellularLocation>
        <location evidence="6">Cell membrane</location>
        <topology evidence="6">Peripheral membrane protein</topology>
    </subcellularLocation>
</comment>
<keyword evidence="8" id="KW-1185">Reference proteome</keyword>
<comment type="subunit">
    <text evidence="6">Forms a complex with DabB.</text>
</comment>
<dbReference type="STRING" id="441209.GCA_001870665_01410"/>
<dbReference type="PANTHER" id="PTHR38344">
    <property type="entry name" value="UPF0753 PROTEIN AQ_863"/>
    <property type="match status" value="1"/>
</dbReference>
<dbReference type="Pfam" id="PF10070">
    <property type="entry name" value="DabA"/>
    <property type="match status" value="1"/>
</dbReference>
<comment type="similarity">
    <text evidence="6">Belongs to the inorganic carbon transporter (TC 9.A.2) DabA family.</text>
</comment>
<proteinExistence type="inferred from homology"/>
<dbReference type="OrthoDB" id="9805101at2"/>
<dbReference type="GO" id="GO:0005886">
    <property type="term" value="C:plasma membrane"/>
    <property type="evidence" value="ECO:0007669"/>
    <property type="project" value="UniProtKB-SubCell"/>
</dbReference>
<organism evidence="7 8">
    <name type="scientific">Roseinatronobacter bogoriensis subsp. barguzinensis</name>
    <dbReference type="NCBI Taxonomy" id="441209"/>
    <lineage>
        <taxon>Bacteria</taxon>
        <taxon>Pseudomonadati</taxon>
        <taxon>Pseudomonadota</taxon>
        <taxon>Alphaproteobacteria</taxon>
        <taxon>Rhodobacterales</taxon>
        <taxon>Paracoccaceae</taxon>
        <taxon>Roseinatronobacter</taxon>
    </lineage>
</organism>
<accession>A0A2K8K8N4</accession>
<dbReference type="InterPro" id="IPR018752">
    <property type="entry name" value="DabA"/>
</dbReference>
<evidence type="ECO:0000313" key="8">
    <source>
        <dbReference type="Proteomes" id="UP000228948"/>
    </source>
</evidence>
<comment type="cofactor">
    <cofactor evidence="6">
        <name>Zn(2+)</name>
        <dbReference type="ChEBI" id="CHEBI:29105"/>
    </cofactor>
</comment>
<evidence type="ECO:0000313" key="7">
    <source>
        <dbReference type="EMBL" id="ATX65804.1"/>
    </source>
</evidence>
<evidence type="ECO:0000256" key="2">
    <source>
        <dbReference type="ARBA" id="ARBA00022475"/>
    </source>
</evidence>
<dbReference type="EMBL" id="CP024899">
    <property type="protein sequence ID" value="ATX65804.1"/>
    <property type="molecule type" value="Genomic_DNA"/>
</dbReference>
<feature type="binding site" evidence="6">
    <location>
        <position position="505"/>
    </location>
    <ligand>
        <name>Zn(2+)</name>
        <dbReference type="ChEBI" id="CHEBI:29105"/>
    </ligand>
</feature>
<name>A0A2K8K8N4_9RHOB</name>
<dbReference type="AlphaFoldDB" id="A0A2K8K8N4"/>
<evidence type="ECO:0000256" key="4">
    <source>
        <dbReference type="ARBA" id="ARBA00022833"/>
    </source>
</evidence>
<dbReference type="HAMAP" id="MF_01871">
    <property type="entry name" value="DabA"/>
    <property type="match status" value="1"/>
</dbReference>
<reference evidence="7 8" key="1">
    <citation type="submission" date="2017-11" db="EMBL/GenBank/DDBJ databases">
        <title>Revised Sequence and Annotation of the Rhodobaca barguzinensis strain alga05 Genome.</title>
        <authorList>
            <person name="Kopejtka K."/>
            <person name="Tomasch J.M."/>
            <person name="Bunk B."/>
            <person name="Koblizek M."/>
        </authorList>
    </citation>
    <scope>NUCLEOTIDE SEQUENCE [LARGE SCALE GENOMIC DNA]</scope>
    <source>
        <strain evidence="8">alga05</strain>
    </source>
</reference>
<dbReference type="KEGG" id="rbg:BG454_08165"/>
<gene>
    <name evidence="6" type="primary">dabA</name>
    <name evidence="7" type="ORF">BG454_08165</name>
</gene>
<keyword evidence="1 6" id="KW-0813">Transport</keyword>